<keyword evidence="1" id="KW-0175">Coiled coil</keyword>
<dbReference type="EMBL" id="BAAAQF010000004">
    <property type="protein sequence ID" value="GAA1668593.1"/>
    <property type="molecule type" value="Genomic_DNA"/>
</dbReference>
<evidence type="ECO:0000313" key="5">
    <source>
        <dbReference type="Proteomes" id="UP001499851"/>
    </source>
</evidence>
<reference evidence="5" key="1">
    <citation type="journal article" date="2019" name="Int. J. Syst. Evol. Microbiol.">
        <title>The Global Catalogue of Microorganisms (GCM) 10K type strain sequencing project: providing services to taxonomists for standard genome sequencing and annotation.</title>
        <authorList>
            <consortium name="The Broad Institute Genomics Platform"/>
            <consortium name="The Broad Institute Genome Sequencing Center for Infectious Disease"/>
            <person name="Wu L."/>
            <person name="Ma J."/>
        </authorList>
    </citation>
    <scope>NUCLEOTIDE SEQUENCE [LARGE SCALE GENOMIC DNA]</scope>
    <source>
        <strain evidence="5">JCM 16001</strain>
    </source>
</reference>
<sequence length="540" mass="57735">MNLQDDPGALFRDRMPDLTPPPAAFDLDAIVRDGYRARRRHRAVLTGASATSVAAIAAVLAFSAGVLPGDRTDPADPAHPTDPAGEATTGAPPGSTEIDYANAGYPWPGDSGFGDQAVADQLTAAGRDAFDDLLIATGRFEASDFQSIMNDPSEEEIAQYAEDMQLSLEEAEAELSYVEDDGLFVFTGHTSPGNYGQVQLYSYEATALAAQEPEAEDWNRHLLEVEALLPGGWTAEPGPTSEQFFPQHLIEDTGSLETRELDDGRTLYTAVDDCETTLAVTYPNAAGLRATWDTGCDGEEEVPVDAAAFEAAVLAMPQIDYDTGGLAEVGQVVDVPTGWLASDLAWEEWAEEGAQATGQLVEAALSEIASGSMLGSASALVSDDWEYLDPDAVRLHQYTVSGTLPYSTTIDTTVDDASFDLTYTLPGGWLPGFSGEDQNGPYLANCRADFECREAEVGGRTAYIAERRDAHEPDAGSGSTEGWFEGEYEITVVDPDGWAVSVWMAFGNDDFELSADEVADILAQLPAPEYDAELEPVLAD</sequence>
<evidence type="ECO:0000256" key="1">
    <source>
        <dbReference type="SAM" id="Coils"/>
    </source>
</evidence>
<organism evidence="4 5">
    <name type="scientific">Glycomyces endophyticus</name>
    <dbReference type="NCBI Taxonomy" id="480996"/>
    <lineage>
        <taxon>Bacteria</taxon>
        <taxon>Bacillati</taxon>
        <taxon>Actinomycetota</taxon>
        <taxon>Actinomycetes</taxon>
        <taxon>Glycomycetales</taxon>
        <taxon>Glycomycetaceae</taxon>
        <taxon>Glycomyces</taxon>
    </lineage>
</organism>
<evidence type="ECO:0000313" key="4">
    <source>
        <dbReference type="EMBL" id="GAA1668593.1"/>
    </source>
</evidence>
<keyword evidence="3" id="KW-0812">Transmembrane</keyword>
<evidence type="ECO:0000256" key="2">
    <source>
        <dbReference type="SAM" id="MobiDB-lite"/>
    </source>
</evidence>
<comment type="caution">
    <text evidence="4">The sequence shown here is derived from an EMBL/GenBank/DDBJ whole genome shotgun (WGS) entry which is preliminary data.</text>
</comment>
<keyword evidence="3" id="KW-1133">Transmembrane helix</keyword>
<keyword evidence="3" id="KW-0472">Membrane</keyword>
<protein>
    <recommendedName>
        <fullName evidence="6">DUF4367 domain-containing protein</fullName>
    </recommendedName>
</protein>
<dbReference type="Proteomes" id="UP001499851">
    <property type="component" value="Unassembled WGS sequence"/>
</dbReference>
<evidence type="ECO:0008006" key="6">
    <source>
        <dbReference type="Google" id="ProtNLM"/>
    </source>
</evidence>
<accession>A0ABP4S7G8</accession>
<name>A0ABP4S7G8_9ACTN</name>
<feature type="transmembrane region" description="Helical" evidence="3">
    <location>
        <begin position="43"/>
        <end position="67"/>
    </location>
</feature>
<feature type="coiled-coil region" evidence="1">
    <location>
        <begin position="154"/>
        <end position="181"/>
    </location>
</feature>
<dbReference type="RefSeq" id="WP_344483310.1">
    <property type="nucleotide sequence ID" value="NZ_BAAAQF010000004.1"/>
</dbReference>
<proteinExistence type="predicted"/>
<gene>
    <name evidence="4" type="ORF">GCM10009830_13000</name>
</gene>
<evidence type="ECO:0000256" key="3">
    <source>
        <dbReference type="SAM" id="Phobius"/>
    </source>
</evidence>
<keyword evidence="5" id="KW-1185">Reference proteome</keyword>
<feature type="region of interest" description="Disordered" evidence="2">
    <location>
        <begin position="70"/>
        <end position="99"/>
    </location>
</feature>